<evidence type="ECO:0000256" key="2">
    <source>
        <dbReference type="PROSITE-ProRule" id="PRU00284"/>
    </source>
</evidence>
<dbReference type="EMBL" id="MLBF01000011">
    <property type="protein sequence ID" value="OLN32075.1"/>
    <property type="molecule type" value="Genomic_DNA"/>
</dbReference>
<dbReference type="AlphaFoldDB" id="A0A1Q8QXQ3"/>
<dbReference type="Pfam" id="PF11563">
    <property type="entry name" value="Protoglobin"/>
    <property type="match status" value="1"/>
</dbReference>
<dbReference type="GO" id="GO:0020037">
    <property type="term" value="F:heme binding"/>
    <property type="evidence" value="ECO:0007669"/>
    <property type="project" value="InterPro"/>
</dbReference>
<keyword evidence="6" id="KW-1185">Reference proteome</keyword>
<evidence type="ECO:0000313" key="5">
    <source>
        <dbReference type="EMBL" id="OLN32075.1"/>
    </source>
</evidence>
<dbReference type="SUPFAM" id="SSF46458">
    <property type="entry name" value="Globin-like"/>
    <property type="match status" value="1"/>
</dbReference>
<dbReference type="InterPro" id="IPR044398">
    <property type="entry name" value="Globin-sensor_dom"/>
</dbReference>
<keyword evidence="1 2" id="KW-0807">Transducer</keyword>
<organism evidence="5 6">
    <name type="scientific">Desulfosporosinus metallidurans</name>
    <dbReference type="NCBI Taxonomy" id="1888891"/>
    <lineage>
        <taxon>Bacteria</taxon>
        <taxon>Bacillati</taxon>
        <taxon>Bacillota</taxon>
        <taxon>Clostridia</taxon>
        <taxon>Eubacteriales</taxon>
        <taxon>Desulfitobacteriaceae</taxon>
        <taxon>Desulfosporosinus</taxon>
    </lineage>
</organism>
<dbReference type="GO" id="GO:0016020">
    <property type="term" value="C:membrane"/>
    <property type="evidence" value="ECO:0007669"/>
    <property type="project" value="InterPro"/>
</dbReference>
<dbReference type="Gene3D" id="1.10.287.950">
    <property type="entry name" value="Methyl-accepting chemotaxis protein"/>
    <property type="match status" value="1"/>
</dbReference>
<dbReference type="OrthoDB" id="9816519at2"/>
<dbReference type="PANTHER" id="PTHR32089:SF112">
    <property type="entry name" value="LYSOZYME-LIKE PROTEIN-RELATED"/>
    <property type="match status" value="1"/>
</dbReference>
<dbReference type="SMART" id="SM00283">
    <property type="entry name" value="MA"/>
    <property type="match status" value="1"/>
</dbReference>
<dbReference type="InterPro" id="IPR039379">
    <property type="entry name" value="Protoglobin_sensor_dom"/>
</dbReference>
<dbReference type="InterPro" id="IPR009050">
    <property type="entry name" value="Globin-like_sf"/>
</dbReference>
<sequence>MIQLHQFSLDESVRLLRMDAEQLALLKEVHLVIEKDAEEIVRNFYAHVMTLPGLKAIIDQFSTVEKLKITMKKYLLSLFPDKIDEEFMQWRVTIGEVHNRINLPPFYYLSANQFFCDEIIPRIFKHYRKKTDQAIRASLAFQRLLSFDQQVVMASYIQSYMTEIDKKAELEKALVEIDSLQRSVNEASQALAATSEETAASAAEMNDATAQISNNASEAAEFSRQVDALAQEGAQKIQKIAETILSLASMTEQMQGKMTELDISSARIASVTDVIKEIASQTNLLALNAAIEAARAGDSGRGFGVVAEEVKKLATHSEQSVKEISELIAITKQNTIAVNQSIAQTTGAMQSAAAEAGEVVTRFGEIMAAINSSIQQVQGIAQQIDALSLTASQIGAASEDVANSATSLAQMGLREGLV</sequence>
<dbReference type="Proteomes" id="UP000186102">
    <property type="component" value="Unassembled WGS sequence"/>
</dbReference>
<dbReference type="SUPFAM" id="SSF58104">
    <property type="entry name" value="Methyl-accepting chemotaxis protein (MCP) signaling domain"/>
    <property type="match status" value="1"/>
</dbReference>
<evidence type="ECO:0000256" key="1">
    <source>
        <dbReference type="ARBA" id="ARBA00023224"/>
    </source>
</evidence>
<comment type="caution">
    <text evidence="5">The sequence shown here is derived from an EMBL/GenBank/DDBJ whole genome shotgun (WGS) entry which is preliminary data.</text>
</comment>
<dbReference type="Gene3D" id="1.10.490.10">
    <property type="entry name" value="Globins"/>
    <property type="match status" value="1"/>
</dbReference>
<reference evidence="5 6" key="1">
    <citation type="submission" date="2016-09" db="EMBL/GenBank/DDBJ databases">
        <title>Complete genome of Desulfosporosinus sp. OL.</title>
        <authorList>
            <person name="Mardanov A."/>
            <person name="Beletsky A."/>
            <person name="Panova A."/>
            <person name="Karnachuk O."/>
            <person name="Ravin N."/>
        </authorList>
    </citation>
    <scope>NUCLEOTIDE SEQUENCE [LARGE SCALE GENOMIC DNA]</scope>
    <source>
        <strain evidence="5 6">OL</strain>
    </source>
</reference>
<protein>
    <submittedName>
        <fullName evidence="5">Methyl-accepting chemotaxis protein</fullName>
    </submittedName>
</protein>
<feature type="domain" description="Methyl-accepting transducer" evidence="4">
    <location>
        <begin position="166"/>
        <end position="409"/>
    </location>
</feature>
<name>A0A1Q8QXQ3_9FIRM</name>
<dbReference type="GO" id="GO:0007165">
    <property type="term" value="P:signal transduction"/>
    <property type="evidence" value="ECO:0007669"/>
    <property type="project" value="UniProtKB-KW"/>
</dbReference>
<gene>
    <name evidence="5" type="ORF">DSOL_1948</name>
</gene>
<keyword evidence="3" id="KW-0175">Coiled coil</keyword>
<evidence type="ECO:0000256" key="3">
    <source>
        <dbReference type="SAM" id="Coils"/>
    </source>
</evidence>
<evidence type="ECO:0000259" key="4">
    <source>
        <dbReference type="PROSITE" id="PS50111"/>
    </source>
</evidence>
<dbReference type="Pfam" id="PF00015">
    <property type="entry name" value="MCPsignal"/>
    <property type="match status" value="1"/>
</dbReference>
<dbReference type="CDD" id="cd01068">
    <property type="entry name" value="globin_sensor"/>
    <property type="match status" value="1"/>
</dbReference>
<dbReference type="PANTHER" id="PTHR32089">
    <property type="entry name" value="METHYL-ACCEPTING CHEMOTAXIS PROTEIN MCPB"/>
    <property type="match status" value="1"/>
</dbReference>
<dbReference type="PROSITE" id="PS50111">
    <property type="entry name" value="CHEMOTAXIS_TRANSDUC_2"/>
    <property type="match status" value="1"/>
</dbReference>
<feature type="coiled-coil region" evidence="3">
    <location>
        <begin position="170"/>
        <end position="197"/>
    </location>
</feature>
<proteinExistence type="predicted"/>
<dbReference type="InterPro" id="IPR012292">
    <property type="entry name" value="Globin/Proto"/>
</dbReference>
<evidence type="ECO:0000313" key="6">
    <source>
        <dbReference type="Proteomes" id="UP000186102"/>
    </source>
</evidence>
<accession>A0A1Q8QXQ3</accession>
<dbReference type="GO" id="GO:0019825">
    <property type="term" value="F:oxygen binding"/>
    <property type="evidence" value="ECO:0007669"/>
    <property type="project" value="InterPro"/>
</dbReference>
<dbReference type="RefSeq" id="WP_075364609.1">
    <property type="nucleotide sequence ID" value="NZ_MLBF01000011.1"/>
</dbReference>
<dbReference type="InterPro" id="IPR004089">
    <property type="entry name" value="MCPsignal_dom"/>
</dbReference>
<dbReference type="STRING" id="1888891.DSOL_1948"/>